<sequence length="274" mass="29621">MDFGQFRSDRQESARNMMYQNSGYQFERREKKTLVLDIVDTASVAPLSTTTEFTVDLFEPLTVDKLSDVYIDSVSTFNSLLCDTSNRTAFSLKINEFNVNSNVASTSSGQQIFNKIIIPNENNDVGDVHSVVIHKGKKMNYVCSINPGKISKLTGKITDLGTGSMFSTSTSSADGGRLHYVKLATAATQNVDIGTALSFAGGTSGTGNFVTAFYINEGSTDLYFYSAGSTVDTPGSLGAITSTGGLSGINTDTSYYRIGDFPRFTAEFIIEARQ</sequence>
<evidence type="ECO:0000313" key="1">
    <source>
        <dbReference type="EMBL" id="QHT02609.1"/>
    </source>
</evidence>
<reference evidence="1" key="1">
    <citation type="journal article" date="2020" name="Nature">
        <title>Giant virus diversity and host interactions through global metagenomics.</title>
        <authorList>
            <person name="Schulz F."/>
            <person name="Roux S."/>
            <person name="Paez-Espino D."/>
            <person name="Jungbluth S."/>
            <person name="Walsh D.A."/>
            <person name="Denef V.J."/>
            <person name="McMahon K.D."/>
            <person name="Konstantinidis K.T."/>
            <person name="Eloe-Fadrosh E.A."/>
            <person name="Kyrpides N.C."/>
            <person name="Woyke T."/>
        </authorList>
    </citation>
    <scope>NUCLEOTIDE SEQUENCE</scope>
    <source>
        <strain evidence="1">GVMAG-M-3300020595-32</strain>
    </source>
</reference>
<protein>
    <submittedName>
        <fullName evidence="1">Uncharacterized protein</fullName>
    </submittedName>
</protein>
<accession>A0A6C0CFZ8</accession>
<dbReference type="AlphaFoldDB" id="A0A6C0CFZ8"/>
<proteinExistence type="predicted"/>
<dbReference type="EMBL" id="MN739396">
    <property type="protein sequence ID" value="QHT02609.1"/>
    <property type="molecule type" value="Genomic_DNA"/>
</dbReference>
<organism evidence="1">
    <name type="scientific">viral metagenome</name>
    <dbReference type="NCBI Taxonomy" id="1070528"/>
    <lineage>
        <taxon>unclassified sequences</taxon>
        <taxon>metagenomes</taxon>
        <taxon>organismal metagenomes</taxon>
    </lineage>
</organism>
<name>A0A6C0CFZ8_9ZZZZ</name>